<accession>A0A9R0JA96</accession>
<dbReference type="Gene3D" id="1.10.630.10">
    <property type="entry name" value="Cytochrome P450"/>
    <property type="match status" value="1"/>
</dbReference>
<reference evidence="7" key="1">
    <citation type="journal article" date="2021" name="Nat. Commun.">
        <title>Genomic analyses provide insights into spinach domestication and the genetic basis of agronomic traits.</title>
        <authorList>
            <person name="Cai X."/>
            <person name="Sun X."/>
            <person name="Xu C."/>
            <person name="Sun H."/>
            <person name="Wang X."/>
            <person name="Ge C."/>
            <person name="Zhang Z."/>
            <person name="Wang Q."/>
            <person name="Fei Z."/>
            <person name="Jiao C."/>
            <person name="Wang Q."/>
        </authorList>
    </citation>
    <scope>NUCLEOTIDE SEQUENCE [LARGE SCALE GENOMIC DNA]</scope>
    <source>
        <strain evidence="7">cv. Varoflay</strain>
    </source>
</reference>
<dbReference type="SUPFAM" id="SSF48264">
    <property type="entry name" value="Cytochrome P450"/>
    <property type="match status" value="1"/>
</dbReference>
<evidence type="ECO:0000313" key="7">
    <source>
        <dbReference type="Proteomes" id="UP000813463"/>
    </source>
</evidence>
<keyword evidence="4 5" id="KW-0349">Heme</keyword>
<keyword evidence="2 4" id="KW-0479">Metal-binding</keyword>
<dbReference type="RefSeq" id="XP_021863492.1">
    <property type="nucleotide sequence ID" value="XM_022007800.2"/>
</dbReference>
<keyword evidence="5" id="KW-0560">Oxidoreductase</keyword>
<keyword evidence="6" id="KW-1133">Transmembrane helix</keyword>
<dbReference type="PRINTS" id="PR00463">
    <property type="entry name" value="EP450I"/>
</dbReference>
<dbReference type="PANTHER" id="PTHR47955:SF15">
    <property type="entry name" value="CYTOCHROME P450 71A2-LIKE"/>
    <property type="match status" value="1"/>
</dbReference>
<reference evidence="8" key="2">
    <citation type="submission" date="2025-08" db="UniProtKB">
        <authorList>
            <consortium name="RefSeq"/>
        </authorList>
    </citation>
    <scope>IDENTIFICATION</scope>
    <source>
        <tissue evidence="8">Leaf</tissue>
    </source>
</reference>
<dbReference type="PANTHER" id="PTHR47955">
    <property type="entry name" value="CYTOCHROME P450 FAMILY 71 PROTEIN"/>
    <property type="match status" value="1"/>
</dbReference>
<comment type="similarity">
    <text evidence="1 5">Belongs to the cytochrome P450 family.</text>
</comment>
<evidence type="ECO:0000313" key="8">
    <source>
        <dbReference type="RefSeq" id="XP_021863492.1"/>
    </source>
</evidence>
<organism evidence="7 8">
    <name type="scientific">Spinacia oleracea</name>
    <name type="common">Spinach</name>
    <dbReference type="NCBI Taxonomy" id="3562"/>
    <lineage>
        <taxon>Eukaryota</taxon>
        <taxon>Viridiplantae</taxon>
        <taxon>Streptophyta</taxon>
        <taxon>Embryophyta</taxon>
        <taxon>Tracheophyta</taxon>
        <taxon>Spermatophyta</taxon>
        <taxon>Magnoliopsida</taxon>
        <taxon>eudicotyledons</taxon>
        <taxon>Gunneridae</taxon>
        <taxon>Pentapetalae</taxon>
        <taxon>Caryophyllales</taxon>
        <taxon>Chenopodiaceae</taxon>
        <taxon>Chenopodioideae</taxon>
        <taxon>Anserineae</taxon>
        <taxon>Spinacia</taxon>
    </lineage>
</organism>
<dbReference type="PROSITE" id="PS00086">
    <property type="entry name" value="CYTOCHROME_P450"/>
    <property type="match status" value="1"/>
</dbReference>
<comment type="cofactor">
    <cofactor evidence="4">
        <name>heme</name>
        <dbReference type="ChEBI" id="CHEBI:30413"/>
    </cofactor>
</comment>
<dbReference type="OrthoDB" id="1470350at2759"/>
<evidence type="ECO:0000256" key="3">
    <source>
        <dbReference type="ARBA" id="ARBA00023004"/>
    </source>
</evidence>
<keyword evidence="5" id="KW-0503">Monooxygenase</keyword>
<evidence type="ECO:0000256" key="6">
    <source>
        <dbReference type="SAM" id="Phobius"/>
    </source>
</evidence>
<dbReference type="Proteomes" id="UP000813463">
    <property type="component" value="Chromosome 1"/>
</dbReference>
<dbReference type="CDD" id="cd11072">
    <property type="entry name" value="CYP71-like"/>
    <property type="match status" value="1"/>
</dbReference>
<dbReference type="InterPro" id="IPR036396">
    <property type="entry name" value="Cyt_P450_sf"/>
</dbReference>
<dbReference type="GO" id="GO:0005506">
    <property type="term" value="F:iron ion binding"/>
    <property type="evidence" value="ECO:0007669"/>
    <property type="project" value="InterPro"/>
</dbReference>
<name>A0A9R0JA96_SPIOL</name>
<evidence type="ECO:0000256" key="1">
    <source>
        <dbReference type="ARBA" id="ARBA00010617"/>
    </source>
</evidence>
<evidence type="ECO:0000256" key="5">
    <source>
        <dbReference type="RuleBase" id="RU000461"/>
    </source>
</evidence>
<dbReference type="InterPro" id="IPR002401">
    <property type="entry name" value="Cyt_P450_E_grp-I"/>
</dbReference>
<dbReference type="InterPro" id="IPR001128">
    <property type="entry name" value="Cyt_P450"/>
</dbReference>
<keyword evidence="7" id="KW-1185">Reference proteome</keyword>
<dbReference type="InterPro" id="IPR017972">
    <property type="entry name" value="Cyt_P450_CS"/>
</dbReference>
<dbReference type="AlphaFoldDB" id="A0A9R0JA96"/>
<dbReference type="PRINTS" id="PR00385">
    <property type="entry name" value="P450"/>
</dbReference>
<proteinExistence type="inferred from homology"/>
<evidence type="ECO:0000256" key="4">
    <source>
        <dbReference type="PIRSR" id="PIRSR602401-1"/>
    </source>
</evidence>
<feature type="transmembrane region" description="Helical" evidence="6">
    <location>
        <begin position="15"/>
        <end position="37"/>
    </location>
</feature>
<dbReference type="Pfam" id="PF00067">
    <property type="entry name" value="p450"/>
    <property type="match status" value="1"/>
</dbReference>
<protein>
    <submittedName>
        <fullName evidence="8">Cytochrome P450 736A117</fullName>
    </submittedName>
</protein>
<keyword evidence="6" id="KW-0472">Membrane</keyword>
<evidence type="ECO:0000256" key="2">
    <source>
        <dbReference type="ARBA" id="ARBA00022723"/>
    </source>
</evidence>
<dbReference type="GeneID" id="110802344"/>
<dbReference type="GO" id="GO:0020037">
    <property type="term" value="F:heme binding"/>
    <property type="evidence" value="ECO:0007669"/>
    <property type="project" value="InterPro"/>
</dbReference>
<gene>
    <name evidence="8" type="primary">LOC110802344</name>
</gene>
<dbReference type="FunFam" id="1.10.630.10:FF:000011">
    <property type="entry name" value="Cytochrome P450 83B1"/>
    <property type="match status" value="1"/>
</dbReference>
<dbReference type="KEGG" id="soe:110802344"/>
<dbReference type="GO" id="GO:0004497">
    <property type="term" value="F:monooxygenase activity"/>
    <property type="evidence" value="ECO:0007669"/>
    <property type="project" value="UniProtKB-KW"/>
</dbReference>
<keyword evidence="6" id="KW-0812">Transmembrane</keyword>
<dbReference type="GO" id="GO:0016705">
    <property type="term" value="F:oxidoreductase activity, acting on paired donors, with incorporation or reduction of molecular oxygen"/>
    <property type="evidence" value="ECO:0007669"/>
    <property type="project" value="InterPro"/>
</dbReference>
<keyword evidence="3 4" id="KW-0408">Iron</keyword>
<feature type="binding site" description="axial binding residue" evidence="4">
    <location>
        <position position="461"/>
    </location>
    <ligand>
        <name>heme</name>
        <dbReference type="ChEBI" id="CHEBI:30413"/>
    </ligand>
    <ligandPart>
        <name>Fe</name>
        <dbReference type="ChEBI" id="CHEBI:18248"/>
    </ligandPart>
</feature>
<sequence>MIPSILQLLEKQLRFIFFQPLTLLPFILFLFFFYKWIQLQTNSRKNLPPSPPKLPILGNIHQLGTHPHRSLRLMSEKYGDLMMIQLGSVPTIVVSSARAAREIMVTHDIIFANRPMSKKGERLLYNYKDLVGAPYGEYWRQLKSICVLHLLSNKRVRSFRSVREEETDALIEKIRRAESSPVNLSEMFIEFTNDTICRVAFGRKYIGTEDGINFSEVMKEFNRVLAEFNVGDFIPWLAWIDRLNGWDAKVDKIAKEFDRFLEKVVKEHQDRLDGCRKNEECDSEEKVKDFVDVLLEVQKDQTPHFPIDRDSIKALILDMFSAGTDTTSTLLEWAMTELLRHPKIMKELQKEVRDITVAEAAVNEEDLERMKYLKAVIKETLRLHLPVPLLIPRQSTKDTNIYGYNIPARTGVIINGWAIHRDPASWDEPEKFNPERFLNSPTDFRGHDLQFIPFGAGRRMCPGISFAMASSQLLLANLMHKFDWTLPRGAEGETLDMSENFGINMHRGTPLFCVAKVRSAAAAN</sequence>